<name>A0ABW0IIG1_9BACT</name>
<proteinExistence type="predicted"/>
<reference evidence="3" key="1">
    <citation type="journal article" date="2019" name="Int. J. Syst. Evol. Microbiol.">
        <title>The Global Catalogue of Microorganisms (GCM) 10K type strain sequencing project: providing services to taxonomists for standard genome sequencing and annotation.</title>
        <authorList>
            <consortium name="The Broad Institute Genomics Platform"/>
            <consortium name="The Broad Institute Genome Sequencing Center for Infectious Disease"/>
            <person name="Wu L."/>
            <person name="Ma J."/>
        </authorList>
    </citation>
    <scope>NUCLEOTIDE SEQUENCE [LARGE SCALE GENOMIC DNA]</scope>
    <source>
        <strain evidence="3">CCUG 55250</strain>
    </source>
</reference>
<evidence type="ECO:0000313" key="3">
    <source>
        <dbReference type="Proteomes" id="UP001596106"/>
    </source>
</evidence>
<keyword evidence="1" id="KW-0175">Coiled coil</keyword>
<evidence type="ECO:0000313" key="2">
    <source>
        <dbReference type="EMBL" id="MFC5412201.1"/>
    </source>
</evidence>
<feature type="coiled-coil region" evidence="1">
    <location>
        <begin position="1797"/>
        <end position="1824"/>
    </location>
</feature>
<gene>
    <name evidence="2" type="ORF">ACFPMF_22945</name>
</gene>
<organism evidence="2 3">
    <name type="scientific">Larkinella bovis</name>
    <dbReference type="NCBI Taxonomy" id="683041"/>
    <lineage>
        <taxon>Bacteria</taxon>
        <taxon>Pseudomonadati</taxon>
        <taxon>Bacteroidota</taxon>
        <taxon>Cytophagia</taxon>
        <taxon>Cytophagales</taxon>
        <taxon>Spirosomataceae</taxon>
        <taxon>Larkinella</taxon>
    </lineage>
</organism>
<dbReference type="RefSeq" id="WP_379849477.1">
    <property type="nucleotide sequence ID" value="NZ_JBHSMA010000011.1"/>
</dbReference>
<accession>A0ABW0IIG1</accession>
<sequence>MADALKALLTDKRIEEIRTLTATKDDGVPFLLLPVRIETRFMELDEPSQTVETDATDEILDKLLIVQVDVLDIQNSAQIGGVVSKSLTTLGEVSILLDKLINLTAKNKKILQEMAKSVQETLALVASRFGTAPFAALSTAVSNLITKTNELVVDPKGLLNPARELLDQLQQILSALTVLSSRDKTPFQNLKNKKDLYEFVDKRLQTVADFYANQAATVALIKFIMKNQRTTVVKLHGQITPLPAAVKTNLALVHDDPAWQEFLNGKTGVMDSIAAGIQQFGSESIPVLNTLPEPPQTDFSDLFHQSIKALVNMKRLAISNPAQYQEVTKFKEQIKGSIGFIDRAMGRVALTQTSQFQKLGRLYEQLKPELSNAQTNLTKYQPKNQSQKFGLGSLSKYLTNDATAILDRASNDLAVKAQKAHELWVRIYPDDIFIHTHEEALTEKEFESGQQFWNAWWVASNDLELEKAAWKRLCTTHDTRRASWIASLIDPRKNNTPTNTAQLQNKPFRTFGAVLEVATTLPPALQALNPKKEPLDFWTTVSPNQITVVTERIGKLADALQPLTELPDFLAQKLEILLVRAQGDIDAITTKAQALTSAESQPFTDKINAFATVQNGFGNLISRFNQIVRKTVDQILAERGAAPLEFITPVLKQQSWTAAPHTNVLPERFAVITRKNGQFQHIVVGNKVPAQLPLGLDPALFSEQDGSVYQIDENGDLQMEENLKWMADYGKAVEIGMGITVPLTEQQYNTGFDQLLVVGVKDLDVDASQQALEKLLINHIYAPDGMSFLKVGTPTNNTESGASGYSSRGGDEDERFEIEILNSGFDETVTDPKRIADGQRLADSLGISTAVTQKITNRKHREISNAFAMNRALWHATIGHAMEEMWDHVFAYDNIRRTETFFLNHCPARGVVPSVRVGLQPYGILPTTAYLRLQLHNGIDLSHLPSLSGALPPPALEQAKQVRFDVRFHEILKQFSLEWTKLRQTKVEHYELLEAVSSAGEPTPQQRFIEILGLNPTSVDYFYRYGVNITRTGVYAGQQAQEFDIKETHGSLYMHSRFKELMFPGRFAPSFDFRDESNPGGFGKAFMLLAGKYSRIRDQFEQSRIFRNRFIAGKDELRALEGYLVDKQPISTTNKLEKLAEGTFIDWLLNSSMDKILAGNNPQRFPDPNPSVLFLLMRQALMQAYQEAALDILQMEGLLTEDVRRIVGDEITYSEWKSGGGRKYNTKWHPLLKDVEDVRGYVFNKFTPANPFYKYLFNAAGGQPGRASLSAYINKPDTNPIFNGYPNHVAHRKLLGKVDAVRDALSLLNDLPTKDLSILLAEHIDLCSYRLDAWLTGLVNRRLTEQRAVKKGIHLGAFGWVENLKRKPDEDKKIAKDDEIPDGLRPEGATVYKDPDNDGFIHAPSLNHAITAAVLRGAYRASDAEEDINNRLAVNISSARVRTALNLIDGVKNGLQIGAILGFQFEKGLHERYKTAELDQFILPFRNAFPLVVPVKDSAQADKRPAYNSNVVDGMALLNKIYEAVKWMDFPSKDTLFEVITNPANNTALKWLRDLVFTNSGNNTQFTQIAREIDRMADALDALGDIAISESVFQIVQGNHVRAAAIVSSLSQGRNIPDPQIVETPRSGTIVTQRVLLNLAAQTAFAQPTGWGATATPRAKAEPSLNHWLGMLLGKPDTIRFQIAYQEPDAPATLSEMSLNTLGIQPLDLLFLSGSETDFKQFIGYHFLQNNPVASEKATATVDFRNRAAAWGPEIRTIHELDHLLKQLRIVLLQTQVAGAEHFVTAGAPLNESNPGNHNITQLATRAEQSLKELQQAADKLLTDAFVKELLEAKVILEAPNDTFTEAQFTLLRSFLLTALQYGIANAAPVAIFEHANDLETASSQYFQQTATVYKQVRERIKQANGVLEKLKTSKLDYQRLNVYTDAVRALFGKVFPVLPLYQSPDQAAVATQLNLRAGESLLRHAGPLAMSEWLQSVGRVRPRMTALELIDLSLSAQDQSLNLAPVQLKYNPGDYWLGAEYPDSFKTVEDKLSLVLINPERWSSAASQVQTGLVLDEWIEIIPGKEETTGIVINYDQPDATPPQSMLLAVTPVQTGRWAWEDLVFTLIDTLEMAKNRAVEPDHLDQSPLSHILPFVLSEVVPPQVDQDGDANPLGVQVVMDFAFAQKVTEE</sequence>
<dbReference type="Proteomes" id="UP001596106">
    <property type="component" value="Unassembled WGS sequence"/>
</dbReference>
<keyword evidence="3" id="KW-1185">Reference proteome</keyword>
<dbReference type="EMBL" id="JBHSMA010000011">
    <property type="protein sequence ID" value="MFC5412201.1"/>
    <property type="molecule type" value="Genomic_DNA"/>
</dbReference>
<evidence type="ECO:0000256" key="1">
    <source>
        <dbReference type="SAM" id="Coils"/>
    </source>
</evidence>
<comment type="caution">
    <text evidence="2">The sequence shown here is derived from an EMBL/GenBank/DDBJ whole genome shotgun (WGS) entry which is preliminary data.</text>
</comment>
<protein>
    <submittedName>
        <fullName evidence="2">Uncharacterized protein</fullName>
    </submittedName>
</protein>